<evidence type="ECO:0000313" key="1">
    <source>
        <dbReference type="EMBL" id="RNA13016.1"/>
    </source>
</evidence>
<protein>
    <submittedName>
        <fullName evidence="1">Uncharacterized protein</fullName>
    </submittedName>
</protein>
<dbReference type="Proteomes" id="UP000276133">
    <property type="component" value="Unassembled WGS sequence"/>
</dbReference>
<keyword evidence="2" id="KW-1185">Reference proteome</keyword>
<comment type="caution">
    <text evidence="1">The sequence shown here is derived from an EMBL/GenBank/DDBJ whole genome shotgun (WGS) entry which is preliminary data.</text>
</comment>
<reference evidence="1 2" key="1">
    <citation type="journal article" date="2018" name="Sci. Rep.">
        <title>Genomic signatures of local adaptation to the degree of environmental predictability in rotifers.</title>
        <authorList>
            <person name="Franch-Gras L."/>
            <person name="Hahn C."/>
            <person name="Garcia-Roger E.M."/>
            <person name="Carmona M.J."/>
            <person name="Serra M."/>
            <person name="Gomez A."/>
        </authorList>
    </citation>
    <scope>NUCLEOTIDE SEQUENCE [LARGE SCALE GENOMIC DNA]</scope>
    <source>
        <strain evidence="1">HYR1</strain>
    </source>
</reference>
<sequence>MLAIDWKKNRVDSTRLKNKLNRVDSGQNMPNTTMCVASCCIHRTNFKPKEKNIFELINDFLANF</sequence>
<name>A0A3M7QNN5_BRAPC</name>
<organism evidence="1 2">
    <name type="scientific">Brachionus plicatilis</name>
    <name type="common">Marine rotifer</name>
    <name type="synonym">Brachionus muelleri</name>
    <dbReference type="NCBI Taxonomy" id="10195"/>
    <lineage>
        <taxon>Eukaryota</taxon>
        <taxon>Metazoa</taxon>
        <taxon>Spiralia</taxon>
        <taxon>Gnathifera</taxon>
        <taxon>Rotifera</taxon>
        <taxon>Eurotatoria</taxon>
        <taxon>Monogononta</taxon>
        <taxon>Pseudotrocha</taxon>
        <taxon>Ploima</taxon>
        <taxon>Brachionidae</taxon>
        <taxon>Brachionus</taxon>
    </lineage>
</organism>
<evidence type="ECO:0000313" key="2">
    <source>
        <dbReference type="Proteomes" id="UP000276133"/>
    </source>
</evidence>
<accession>A0A3M7QNN5</accession>
<gene>
    <name evidence="1" type="ORF">BpHYR1_043796</name>
</gene>
<proteinExistence type="predicted"/>
<dbReference type="EMBL" id="REGN01005529">
    <property type="protein sequence ID" value="RNA13016.1"/>
    <property type="molecule type" value="Genomic_DNA"/>
</dbReference>
<dbReference type="AlphaFoldDB" id="A0A3M7QNN5"/>